<dbReference type="NCBIfam" id="TIGR04183">
    <property type="entry name" value="Por_Secre_tail"/>
    <property type="match status" value="1"/>
</dbReference>
<dbReference type="InterPro" id="IPR012341">
    <property type="entry name" value="6hp_glycosidase-like_sf"/>
</dbReference>
<evidence type="ECO:0000259" key="7">
    <source>
        <dbReference type="PROSITE" id="PS51175"/>
    </source>
</evidence>
<organism evidence="8 9">
    <name type="scientific">Aquimarina celericrescens</name>
    <dbReference type="NCBI Taxonomy" id="1964542"/>
    <lineage>
        <taxon>Bacteria</taxon>
        <taxon>Pseudomonadati</taxon>
        <taxon>Bacteroidota</taxon>
        <taxon>Flavobacteriia</taxon>
        <taxon>Flavobacteriales</taxon>
        <taxon>Flavobacteriaceae</taxon>
        <taxon>Aquimarina</taxon>
    </lineage>
</organism>
<evidence type="ECO:0000256" key="2">
    <source>
        <dbReference type="ARBA" id="ARBA00022729"/>
    </source>
</evidence>
<dbReference type="InterPro" id="IPR001701">
    <property type="entry name" value="Glyco_hydro_9"/>
</dbReference>
<dbReference type="CDD" id="cd02850">
    <property type="entry name" value="E_set_Cellulase_N"/>
    <property type="match status" value="1"/>
</dbReference>
<dbReference type="Gene3D" id="2.60.120.260">
    <property type="entry name" value="Galactose-binding domain-like"/>
    <property type="match status" value="3"/>
</dbReference>
<dbReference type="InterPro" id="IPR008928">
    <property type="entry name" value="6-hairpin_glycosidase_sf"/>
</dbReference>
<dbReference type="CDD" id="cd02795">
    <property type="entry name" value="CBM6-CBM35-CBM36_like"/>
    <property type="match status" value="1"/>
</dbReference>
<gene>
    <name evidence="8" type="ORF">ACFSJT_16840</name>
</gene>
<dbReference type="SUPFAM" id="SSF81296">
    <property type="entry name" value="E set domains"/>
    <property type="match status" value="1"/>
</dbReference>
<dbReference type="SUPFAM" id="SSF48208">
    <property type="entry name" value="Six-hairpin glycosidases"/>
    <property type="match status" value="1"/>
</dbReference>
<dbReference type="Pfam" id="PF00759">
    <property type="entry name" value="Glyco_hydro_9"/>
    <property type="match status" value="1"/>
</dbReference>
<feature type="domain" description="CBM6" evidence="7">
    <location>
        <begin position="1242"/>
        <end position="1366"/>
    </location>
</feature>
<dbReference type="InterPro" id="IPR005084">
    <property type="entry name" value="CBM6"/>
</dbReference>
<keyword evidence="3" id="KW-0119">Carbohydrate metabolism</keyword>
<dbReference type="SUPFAM" id="SSF49265">
    <property type="entry name" value="Fibronectin type III"/>
    <property type="match status" value="1"/>
</dbReference>
<reference evidence="9" key="1">
    <citation type="journal article" date="2019" name="Int. J. Syst. Evol. Microbiol.">
        <title>The Global Catalogue of Microorganisms (GCM) 10K type strain sequencing project: providing services to taxonomists for standard genome sequencing and annotation.</title>
        <authorList>
            <consortium name="The Broad Institute Genomics Platform"/>
            <consortium name="The Broad Institute Genome Sequencing Center for Infectious Disease"/>
            <person name="Wu L."/>
            <person name="Ma J."/>
        </authorList>
    </citation>
    <scope>NUCLEOTIDE SEQUENCE [LARGE SCALE GENOMIC DNA]</scope>
    <source>
        <strain evidence="9">DT92</strain>
    </source>
</reference>
<dbReference type="Gene3D" id="2.60.40.10">
    <property type="entry name" value="Immunoglobulins"/>
    <property type="match status" value="3"/>
</dbReference>
<dbReference type="Proteomes" id="UP001597344">
    <property type="component" value="Unassembled WGS sequence"/>
</dbReference>
<evidence type="ECO:0000256" key="1">
    <source>
        <dbReference type="ARBA" id="ARBA00007072"/>
    </source>
</evidence>
<feature type="domain" description="Fibronectin type-III" evidence="6">
    <location>
        <begin position="1149"/>
        <end position="1234"/>
    </location>
</feature>
<dbReference type="Pfam" id="PF02368">
    <property type="entry name" value="Big_2"/>
    <property type="match status" value="1"/>
</dbReference>
<dbReference type="InterPro" id="IPR003343">
    <property type="entry name" value="Big_2"/>
</dbReference>
<comment type="caution">
    <text evidence="8">The sequence shown here is derived from an EMBL/GenBank/DDBJ whole genome shotgun (WGS) entry which is preliminary data.</text>
</comment>
<dbReference type="InterPro" id="IPR008979">
    <property type="entry name" value="Galactose-bd-like_sf"/>
</dbReference>
<dbReference type="RefSeq" id="WP_378321510.1">
    <property type="nucleotide sequence ID" value="NZ_JBHUHY010000017.1"/>
</dbReference>
<dbReference type="SUPFAM" id="SSF49785">
    <property type="entry name" value="Galactose-binding domain-like"/>
    <property type="match status" value="1"/>
</dbReference>
<dbReference type="Pfam" id="PF00041">
    <property type="entry name" value="fn3"/>
    <property type="match status" value="1"/>
</dbReference>
<evidence type="ECO:0000256" key="3">
    <source>
        <dbReference type="ARBA" id="ARBA00023277"/>
    </source>
</evidence>
<dbReference type="Gene3D" id="1.50.10.10">
    <property type="match status" value="1"/>
</dbReference>
<name>A0ABW5B0I6_9FLAO</name>
<dbReference type="InterPro" id="IPR004197">
    <property type="entry name" value="Cellulase_Ig-like"/>
</dbReference>
<dbReference type="InterPro" id="IPR014756">
    <property type="entry name" value="Ig_E-set"/>
</dbReference>
<dbReference type="InterPro" id="IPR036116">
    <property type="entry name" value="FN3_sf"/>
</dbReference>
<protein>
    <submittedName>
        <fullName evidence="8">Glycoside hydrolase family 9 protein</fullName>
    </submittedName>
</protein>
<dbReference type="InterPro" id="IPR003961">
    <property type="entry name" value="FN3_dom"/>
</dbReference>
<dbReference type="PROSITE" id="PS51175">
    <property type="entry name" value="CBM6"/>
    <property type="match status" value="1"/>
</dbReference>
<keyword evidence="8" id="KW-0378">Hydrolase</keyword>
<comment type="similarity">
    <text evidence="1">Belongs to the glycosyl hydrolase 9 (cellulase E) family.</text>
</comment>
<keyword evidence="2" id="KW-0732">Signal</keyword>
<dbReference type="SMART" id="SM00060">
    <property type="entry name" value="FN3"/>
    <property type="match status" value="1"/>
</dbReference>
<evidence type="ECO:0000259" key="6">
    <source>
        <dbReference type="PROSITE" id="PS50853"/>
    </source>
</evidence>
<dbReference type="SUPFAM" id="SSF49373">
    <property type="entry name" value="Invasin/intimin cell-adhesion fragments"/>
    <property type="match status" value="1"/>
</dbReference>
<dbReference type="SMART" id="SM00635">
    <property type="entry name" value="BID_2"/>
    <property type="match status" value="1"/>
</dbReference>
<dbReference type="Pfam" id="PF18962">
    <property type="entry name" value="Por_Secre_tail"/>
    <property type="match status" value="1"/>
</dbReference>
<dbReference type="Pfam" id="PF02927">
    <property type="entry name" value="CelD_N"/>
    <property type="match status" value="1"/>
</dbReference>
<evidence type="ECO:0000256" key="5">
    <source>
        <dbReference type="SAM" id="MobiDB-lite"/>
    </source>
</evidence>
<dbReference type="Gene3D" id="2.60.40.1080">
    <property type="match status" value="1"/>
</dbReference>
<dbReference type="InterPro" id="IPR026444">
    <property type="entry name" value="Secre_tail"/>
</dbReference>
<dbReference type="PROSITE" id="PS50853">
    <property type="entry name" value="FN3"/>
    <property type="match status" value="1"/>
</dbReference>
<proteinExistence type="inferred from homology"/>
<evidence type="ECO:0000256" key="4">
    <source>
        <dbReference type="ARBA" id="ARBA00023326"/>
    </source>
</evidence>
<dbReference type="CDD" id="cd00063">
    <property type="entry name" value="FN3"/>
    <property type="match status" value="1"/>
</dbReference>
<dbReference type="InterPro" id="IPR008964">
    <property type="entry name" value="Invasin/intimin_cell_adhesion"/>
</dbReference>
<evidence type="ECO:0000313" key="9">
    <source>
        <dbReference type="Proteomes" id="UP001597344"/>
    </source>
</evidence>
<dbReference type="InterPro" id="IPR013783">
    <property type="entry name" value="Ig-like_fold"/>
</dbReference>
<keyword evidence="4" id="KW-0624">Polysaccharide degradation</keyword>
<accession>A0ABW5B0I6</accession>
<dbReference type="GO" id="GO:0016787">
    <property type="term" value="F:hydrolase activity"/>
    <property type="evidence" value="ECO:0007669"/>
    <property type="project" value="UniProtKB-KW"/>
</dbReference>
<keyword evidence="9" id="KW-1185">Reference proteome</keyword>
<evidence type="ECO:0000313" key="8">
    <source>
        <dbReference type="EMBL" id="MFD2188476.1"/>
    </source>
</evidence>
<sequence length="1627" mass="178792">MKHTQIITPVKKGWSAFIILCLTFLSFTKITAQDLIEVSPITDRILLLYIEEGHMDLYSAGQTPADIIPYGQPLDVAKAMNLGNYSIKSSEDASYNSAQRPINIGRKSKGIDFNDENSGDGEEDIFLGHWIYIELPQPLKDGMTYTITNNDVVQNIEESKFTFDVNTVRSETIHVNQIGFPSNSAKYAYLSQWMGDFNTSKHSDGGLELDDYAGAEFRVVNFSTGSTVYTGTIEKRLDKSVKESTHPDFGSTGNYSKADVWQCDFSNVTSPGEYVIVVDRIGRSFPFEISNDVTKEPFYYVMKGLFWQRQGVFKEQYDGKIIPADYHGTNWKWDNLWNPGDGHGLKEGDDKLIVPFDINRAVDVSGIYGYYFDAGDFDGYNNHSRVPMLLMMLYDISPDQFRDGEIGNRYKRNESDSWIDEGNNGVPDLLDEASWLVKYGKRSREILKSAGGSGGVPLYVGRDGVTDGNGTPAWDDDRTWYVAREDPRMTFYHAGNSAYYAACLNEFHQLTNSGNHPEAASWIAEAKSAFEWSENNIGLVTDTYRNAARRIRAFAASALYKATGEARYQTIFKEEFQWDPQKGDGEWANPNDIDVAAGIYALLPNNHPNLDATFKNTIKDYVINSVETNKVREIQDNAFRQPIEDPQFIQLGGPNTSRMTLVPIAYELTNDKKYLDLMHNAYNYVLGGNQMSMVFISGLGERYDDWIFTPNSYLTSDYNSMVYSSESFIGHTSYFSATFNTGYWFFNSIFSEFYAQAESYPDLRTIGAWPGTERKTYNRFSIQGGEFTVQQQNNHMAYTTGFVKAKANPNATSYRLNERPTLSLNLTNGDVLPEGIVTLTANASSDTRYVDYYYDWHFIGRSADKANNFRIEWDPQVAPQTQVLVTAVAYDDKGRKSIPTAGADKEVIVGGVFIPVTSVEVKPFSLTMPIARSKQLTAIVKPDNASNDKVNWSSNNTAVAAVDENGKVTAIGLGTTQIKATTEDGNKTFNVNVTVVDLTCSSALKNHSFESGLTNWTTNSGSPTTSTDAVEGNNSLQLTGESGIEQRFSQALSAGTNVVVRFSAKVNGTIGWSGSGFDFKDAAGETIGSTNSQITSTDWQEYYVQGDAPEGTVSINVWAYTSSDILLVDNYCVDIEDASSPGDTQAPSVPNGLTSSAITETSFVLDWNPSTDNVGVDHYSIYLNGVYNKRSTDENTTVSGLSANTNYSVTVSARDAAGNESSRSTALSVTTSGDGGSPGVSVDIEAEEFTAQSGTSTQSAGTWYSGTGYVDYGGNNSYAEWTVDLTGSSANLEFRYTNGSGDNRACDLFINGTLVGTVDFPTSGGWGIATTTSFDGAIINEGTNVIRLVANNTFNGGPNLDRLSITTSGGTSPGVNYTQDDNGLVSMEAEEATSQSNGTGTFAAMSWQQQNDTAASNGSFMIVPDNGNINSAGTLNGPRLDFEINFVKTGTHYIWVRQKSPNGADNSIIPAFDGALIADWNMPDALTEWTWSKAGFSFNVANTGVHTFSIYMREDATPIDKIELTSNTNYIPSDTINGLKGQINMDADVSIYPNPVDNELHIRFKSANKVNKKSVELYSFNGILLNSQKFTAEESKATLNTSNLQSGIYVLKITEGPKSTEYKIIKE</sequence>
<feature type="region of interest" description="Disordered" evidence="5">
    <location>
        <begin position="1214"/>
        <end position="1238"/>
    </location>
</feature>
<dbReference type="EMBL" id="JBHUHY010000017">
    <property type="protein sequence ID" value="MFD2188476.1"/>
    <property type="molecule type" value="Genomic_DNA"/>
</dbReference>